<name>A0ACC2REC7_9FUNG</name>
<gene>
    <name evidence="1" type="ORF">DSO57_1034982</name>
</gene>
<dbReference type="EMBL" id="QTSX02007400">
    <property type="protein sequence ID" value="KAJ9048442.1"/>
    <property type="molecule type" value="Genomic_DNA"/>
</dbReference>
<evidence type="ECO:0000313" key="2">
    <source>
        <dbReference type="Proteomes" id="UP001165960"/>
    </source>
</evidence>
<organism evidence="1 2">
    <name type="scientific">Entomophthora muscae</name>
    <dbReference type="NCBI Taxonomy" id="34485"/>
    <lineage>
        <taxon>Eukaryota</taxon>
        <taxon>Fungi</taxon>
        <taxon>Fungi incertae sedis</taxon>
        <taxon>Zoopagomycota</taxon>
        <taxon>Entomophthoromycotina</taxon>
        <taxon>Entomophthoromycetes</taxon>
        <taxon>Entomophthorales</taxon>
        <taxon>Entomophthoraceae</taxon>
        <taxon>Entomophthora</taxon>
    </lineage>
</organism>
<keyword evidence="2" id="KW-1185">Reference proteome</keyword>
<comment type="caution">
    <text evidence="1">The sequence shown here is derived from an EMBL/GenBank/DDBJ whole genome shotgun (WGS) entry which is preliminary data.</text>
</comment>
<dbReference type="Proteomes" id="UP001165960">
    <property type="component" value="Unassembled WGS sequence"/>
</dbReference>
<accession>A0ACC2REC7</accession>
<reference evidence="1" key="1">
    <citation type="submission" date="2022-04" db="EMBL/GenBank/DDBJ databases">
        <title>Genome of the entomopathogenic fungus Entomophthora muscae.</title>
        <authorList>
            <person name="Elya C."/>
            <person name="Lovett B.R."/>
            <person name="Lee E."/>
            <person name="Macias A.M."/>
            <person name="Hajek A.E."/>
            <person name="De Bivort B.L."/>
            <person name="Kasson M.T."/>
            <person name="De Fine Licht H.H."/>
            <person name="Stajich J.E."/>
        </authorList>
    </citation>
    <scope>NUCLEOTIDE SEQUENCE</scope>
    <source>
        <strain evidence="1">Berkeley</strain>
    </source>
</reference>
<evidence type="ECO:0000313" key="1">
    <source>
        <dbReference type="EMBL" id="KAJ9048442.1"/>
    </source>
</evidence>
<proteinExistence type="predicted"/>
<protein>
    <submittedName>
        <fullName evidence="1">Uncharacterized protein</fullName>
    </submittedName>
</protein>
<sequence>MSWLNIPIRSLARVLEPPTPVPNAISPTKHQDLHPLSVQPRFTELSHAALLNVDPTSPCTKPAFLIPTLHLCQIPTFLAAPTQSGYKK</sequence>